<comment type="caution">
    <text evidence="4">The sequence shown here is derived from an EMBL/GenBank/DDBJ whole genome shotgun (WGS) entry which is preliminary data.</text>
</comment>
<dbReference type="AlphaFoldDB" id="A0A919AAX9"/>
<evidence type="ECO:0000256" key="1">
    <source>
        <dbReference type="SAM" id="MobiDB-lite"/>
    </source>
</evidence>
<dbReference type="InterPro" id="IPR023809">
    <property type="entry name" value="Thiopep_bacteriocin_synth_dom"/>
</dbReference>
<proteinExistence type="predicted"/>
<feature type="region of interest" description="Disordered" evidence="1">
    <location>
        <begin position="383"/>
        <end position="409"/>
    </location>
</feature>
<gene>
    <name evidence="4" type="ORF">GCM10018772_22170</name>
</gene>
<organism evidence="4 5">
    <name type="scientific">Streptomyces fumanus</name>
    <dbReference type="NCBI Taxonomy" id="67302"/>
    <lineage>
        <taxon>Bacteria</taxon>
        <taxon>Bacillati</taxon>
        <taxon>Actinomycetota</taxon>
        <taxon>Actinomycetes</taxon>
        <taxon>Kitasatosporales</taxon>
        <taxon>Streptomycetaceae</taxon>
        <taxon>Streptomyces</taxon>
    </lineage>
</organism>
<keyword evidence="5" id="KW-1185">Reference proteome</keyword>
<dbReference type="Pfam" id="PF14028">
    <property type="entry name" value="Lant_dehydr_C"/>
    <property type="match status" value="1"/>
</dbReference>
<evidence type="ECO:0000313" key="5">
    <source>
        <dbReference type="Proteomes" id="UP000630718"/>
    </source>
</evidence>
<accession>A0A919AAX9</accession>
<feature type="region of interest" description="Disordered" evidence="1">
    <location>
        <begin position="27"/>
        <end position="47"/>
    </location>
</feature>
<evidence type="ECO:0000313" key="4">
    <source>
        <dbReference type="EMBL" id="GHE97504.1"/>
    </source>
</evidence>
<dbReference type="Pfam" id="PF04738">
    <property type="entry name" value="Lant_dehydr_N"/>
    <property type="match status" value="1"/>
</dbReference>
<reference evidence="4" key="1">
    <citation type="journal article" date="2014" name="Int. J. Syst. Evol. Microbiol.">
        <title>Complete genome sequence of Corynebacterium casei LMG S-19264T (=DSM 44701T), isolated from a smear-ripened cheese.</title>
        <authorList>
            <consortium name="US DOE Joint Genome Institute (JGI-PGF)"/>
            <person name="Walter F."/>
            <person name="Albersmeier A."/>
            <person name="Kalinowski J."/>
            <person name="Ruckert C."/>
        </authorList>
    </citation>
    <scope>NUCLEOTIDE SEQUENCE</scope>
    <source>
        <strain evidence="4">JCM 4477</strain>
    </source>
</reference>
<evidence type="ECO:0000259" key="3">
    <source>
        <dbReference type="Pfam" id="PF14028"/>
    </source>
</evidence>
<feature type="domain" description="Thiopeptide-type bacteriocin biosynthesis" evidence="3">
    <location>
        <begin position="775"/>
        <end position="1041"/>
    </location>
</feature>
<sequence>MTGTASPFRCAGLGLLRVPVHPAYRADETRSHPADAGPAHRARRLAGDPLVREAVEVSSGSLAARLDRLSDPVGEEPGERVARRAAAALARYRLRMATRATPFGLLAGVAAVDFTGGAEETTVRLGSGHRRVVRPDRAWLTSLVTGWERRVEVLRHVRVTVNNLCFTRGDRLVLPYVPDSAGPTEGRTVQEVSVRHTPAVQEVLCAARTPVLFADLADRLHRAFPAAPPERAEEMLVQLVSQEILLTELRPPLEAPDPLAHVTACLAAAGSAAEAEALRAVARDLTAYAGTPLGEGRAALRRATASMRRLRPADQVVQVDLALDADIRLPRTVAEEAERAAALLWRLAPAPPDDRLDHYHAAFLERYGTARLVPVAELLDPDRGLGPPAGYRRPPGHRTAPRPRPPDAERDRVLAALAQEATLTGTGEVLLGTGPDDPVLAALGSDDGVPPPSLELNTQVLAASPAALMAGRFRMVVVAGGARAGATFGRFGHLLPPTAQDALVRLARTAHGTAARPVQMVSASARSRGGNVAQGPRRLDRTLPVGVFADRDDPSVLAPENVLVGADTRRLFVVDGADGHEVAPVVLHVLADRWNAPNLARFLREVSGSGVREWQEWQWGSVSALPWLPRVLSGRTVLSPARWRPAATLLDRRATSAQWDAGARQWRERWHVPDRVYAVHRDHRLELDLTDTEHLRLLRGELARHPDLVLTEAPAAAPGACGWLTGPQGAHRSELVIPLVRVPDAAPVPAPATPHRTAAASARVRPRTHLPGGEWLYARLHGAPERQRDILTGHLPMLTDTLPSPVDRWFFVRYRDGDDHHLRLRFHAGTAAGAHDLLTLLHDWAAGLHTAGLIARLTLDTYEPETERYGGPRALIAAERVFHADSLATLVQLRLTESGSLPADPLALAAAGMAHLVRAYWPDPPGSADTDEPPWLTWLLATRPEDEERVHFRRTRREAIRLVDAYGDFDGLGALPGGPVLLASWHRRAEAAAAYGRLLGHEGPPGAAPEVLRSLLHMQHNRLAGLDRHAERACLAVLRGAVAAHRDRRRWA</sequence>
<dbReference type="EMBL" id="BNBI01000004">
    <property type="protein sequence ID" value="GHE97504.1"/>
    <property type="molecule type" value="Genomic_DNA"/>
</dbReference>
<dbReference type="InterPro" id="IPR006827">
    <property type="entry name" value="Lant_deHydtase_N"/>
</dbReference>
<evidence type="ECO:0000259" key="2">
    <source>
        <dbReference type="Pfam" id="PF04738"/>
    </source>
</evidence>
<protein>
    <submittedName>
        <fullName evidence="4">Lantibiotic dehydratase</fullName>
    </submittedName>
</protein>
<reference evidence="4" key="2">
    <citation type="submission" date="2020-09" db="EMBL/GenBank/DDBJ databases">
        <authorList>
            <person name="Sun Q."/>
            <person name="Ohkuma M."/>
        </authorList>
    </citation>
    <scope>NUCLEOTIDE SEQUENCE</scope>
    <source>
        <strain evidence="4">JCM 4477</strain>
    </source>
</reference>
<dbReference type="Proteomes" id="UP000630718">
    <property type="component" value="Unassembled WGS sequence"/>
</dbReference>
<dbReference type="NCBIfam" id="TIGR03891">
    <property type="entry name" value="thiopep_ocin"/>
    <property type="match status" value="1"/>
</dbReference>
<name>A0A919AAX9_9ACTN</name>
<feature type="domain" description="Lantibiotic dehydratase N-terminal" evidence="2">
    <location>
        <begin position="48"/>
        <end position="698"/>
    </location>
</feature>